<proteinExistence type="predicted"/>
<keyword evidence="1" id="KW-0614">Plasmid</keyword>
<dbReference type="EMBL" id="CP000617">
    <property type="protein sequence ID" value="ABO59822.1"/>
    <property type="molecule type" value="Genomic_DNA"/>
</dbReference>
<geneLocation type="plasmid" evidence="1 2">
    <name>pBVIE01</name>
</geneLocation>
<gene>
    <name evidence="1" type="ordered locus">Bcep1808_6935</name>
</gene>
<protein>
    <submittedName>
        <fullName evidence="1">Uncharacterized protein</fullName>
    </submittedName>
</protein>
<evidence type="ECO:0000313" key="1">
    <source>
        <dbReference type="EMBL" id="ABO59822.1"/>
    </source>
</evidence>
<dbReference type="Proteomes" id="UP000002287">
    <property type="component" value="Plasmid pBVIE01"/>
</dbReference>
<evidence type="ECO:0000313" key="2">
    <source>
        <dbReference type="Proteomes" id="UP000002287"/>
    </source>
</evidence>
<reference evidence="1 2" key="1">
    <citation type="submission" date="2007-03" db="EMBL/GenBank/DDBJ databases">
        <title>Complete sequence of plasmid pBVIE01 of Burkholderia vietnamiensis G4.</title>
        <authorList>
            <consortium name="US DOE Joint Genome Institute"/>
            <person name="Copeland A."/>
            <person name="Lucas S."/>
            <person name="Lapidus A."/>
            <person name="Barry K."/>
            <person name="Detter J.C."/>
            <person name="Glavina del Rio T."/>
            <person name="Hammon N."/>
            <person name="Israni S."/>
            <person name="Dalin E."/>
            <person name="Tice H."/>
            <person name="Pitluck S."/>
            <person name="Chain P."/>
            <person name="Malfatti S."/>
            <person name="Shin M."/>
            <person name="Vergez L."/>
            <person name="Schmutz J."/>
            <person name="Larimer F."/>
            <person name="Land M."/>
            <person name="Hauser L."/>
            <person name="Kyrpides N."/>
            <person name="Tiedje J."/>
            <person name="Richardson P."/>
        </authorList>
    </citation>
    <scope>NUCLEOTIDE SEQUENCE [LARGE SCALE GENOMIC DNA]</scope>
    <source>
        <strain evidence="2">G4 / LMG 22486</strain>
        <plasmid evidence="1 2">pBVIE01</plasmid>
    </source>
</reference>
<sequence>MQRQAWANTAGCSAYRGACSIHPGEVLMKRIIQRHKSTPVAEMIAKKVRIYDNGGQTADRYTAVYMFEPERNGLFGARGMDANPYHPQGIGMCCTAAPGRHLGRRVGLSDMPEACQRLIRNDVQSFLQATA</sequence>
<accession>A4JU69</accession>
<dbReference type="HOGENOM" id="CLU_1923628_0_0_4"/>
<organism evidence="1 2">
    <name type="scientific">Burkholderia vietnamiensis (strain G4 / LMG 22486)</name>
    <name type="common">Burkholderia cepacia (strain R1808)</name>
    <dbReference type="NCBI Taxonomy" id="269482"/>
    <lineage>
        <taxon>Bacteria</taxon>
        <taxon>Pseudomonadati</taxon>
        <taxon>Pseudomonadota</taxon>
        <taxon>Betaproteobacteria</taxon>
        <taxon>Burkholderiales</taxon>
        <taxon>Burkholderiaceae</taxon>
        <taxon>Burkholderia</taxon>
        <taxon>Burkholderia cepacia complex</taxon>
    </lineage>
</organism>
<name>A4JU69_BURVG</name>
<dbReference type="KEGG" id="bvi:Bcep1808_6935"/>
<dbReference type="AlphaFoldDB" id="A4JU69"/>